<sequence>MTPRNIQTRRRAAVEALAGAHDPEPSHSRQDARLSLRLFDEARGLHGLAETDRELLEAAARLHDIGWSISPDGSQHHKRTLRMIRDARIDGFTEEEQMIVANVARYHRRALPKPSHKGFAALSLEARSRVERLAALLRIADGLDRTHRSVVRDLTCRIEGDALLIRIVPALSPDAEVAVALKKADLFKKVFGMGVRIEVEGQT</sequence>
<evidence type="ECO:0000313" key="2">
    <source>
        <dbReference type="EMBL" id="OGG51986.1"/>
    </source>
</evidence>
<protein>
    <recommendedName>
        <fullName evidence="1">Ppx/GppA phosphatase C-terminal domain-containing protein</fullName>
    </recommendedName>
</protein>
<dbReference type="GO" id="GO:0016462">
    <property type="term" value="F:pyrophosphatase activity"/>
    <property type="evidence" value="ECO:0007669"/>
    <property type="project" value="TreeGrafter"/>
</dbReference>
<accession>A0A1F6CS30</accession>
<feature type="domain" description="Ppx/GppA phosphatase C-terminal" evidence="1">
    <location>
        <begin position="10"/>
        <end position="158"/>
    </location>
</feature>
<gene>
    <name evidence="2" type="ORF">A3F84_15325</name>
</gene>
<evidence type="ECO:0000259" key="1">
    <source>
        <dbReference type="Pfam" id="PF21447"/>
    </source>
</evidence>
<dbReference type="InterPro" id="IPR050273">
    <property type="entry name" value="GppA/Ppx_hydrolase"/>
</dbReference>
<dbReference type="EMBL" id="MFKF01000162">
    <property type="protein sequence ID" value="OGG51986.1"/>
    <property type="molecule type" value="Genomic_DNA"/>
</dbReference>
<proteinExistence type="predicted"/>
<dbReference type="SUPFAM" id="SSF109604">
    <property type="entry name" value="HD-domain/PDEase-like"/>
    <property type="match status" value="1"/>
</dbReference>
<evidence type="ECO:0000313" key="3">
    <source>
        <dbReference type="Proteomes" id="UP000178606"/>
    </source>
</evidence>
<dbReference type="CDD" id="cd00077">
    <property type="entry name" value="HDc"/>
    <property type="match status" value="1"/>
</dbReference>
<dbReference type="InterPro" id="IPR003607">
    <property type="entry name" value="HD/PDEase_dom"/>
</dbReference>
<dbReference type="PANTHER" id="PTHR30005">
    <property type="entry name" value="EXOPOLYPHOSPHATASE"/>
    <property type="match status" value="1"/>
</dbReference>
<dbReference type="InterPro" id="IPR048950">
    <property type="entry name" value="Ppx_GppA_C"/>
</dbReference>
<dbReference type="AlphaFoldDB" id="A0A1F6CS30"/>
<organism evidence="2 3">
    <name type="scientific">Handelsmanbacteria sp. (strain RIFCSPLOWO2_12_FULL_64_10)</name>
    <dbReference type="NCBI Taxonomy" id="1817868"/>
    <lineage>
        <taxon>Bacteria</taxon>
        <taxon>Candidatus Handelsmaniibacteriota</taxon>
    </lineage>
</organism>
<name>A0A1F6CS30_HANXR</name>
<dbReference type="PANTHER" id="PTHR30005:SF0">
    <property type="entry name" value="RETROGRADE REGULATION PROTEIN 2"/>
    <property type="match status" value="1"/>
</dbReference>
<dbReference type="Proteomes" id="UP000178606">
    <property type="component" value="Unassembled WGS sequence"/>
</dbReference>
<dbReference type="Pfam" id="PF21447">
    <property type="entry name" value="Ppx-GppA_III"/>
    <property type="match status" value="1"/>
</dbReference>
<reference evidence="2 3" key="1">
    <citation type="journal article" date="2016" name="Nat. Commun.">
        <title>Thousands of microbial genomes shed light on interconnected biogeochemical processes in an aquifer system.</title>
        <authorList>
            <person name="Anantharaman K."/>
            <person name="Brown C.T."/>
            <person name="Hug L.A."/>
            <person name="Sharon I."/>
            <person name="Castelle C.J."/>
            <person name="Probst A.J."/>
            <person name="Thomas B.C."/>
            <person name="Singh A."/>
            <person name="Wilkins M.J."/>
            <person name="Karaoz U."/>
            <person name="Brodie E.L."/>
            <person name="Williams K.H."/>
            <person name="Hubbard S.S."/>
            <person name="Banfield J.F."/>
        </authorList>
    </citation>
    <scope>NUCLEOTIDE SEQUENCE [LARGE SCALE GENOMIC DNA]</scope>
    <source>
        <strain evidence="3">RIFCSPLOWO2_12_FULL_64_10</strain>
    </source>
</reference>
<comment type="caution">
    <text evidence="2">The sequence shown here is derived from an EMBL/GenBank/DDBJ whole genome shotgun (WGS) entry which is preliminary data.</text>
</comment>
<dbReference type="Gene3D" id="1.10.3210.10">
    <property type="entry name" value="Hypothetical protein af1432"/>
    <property type="match status" value="1"/>
</dbReference>